<keyword evidence="6" id="KW-0539">Nucleus</keyword>
<dbReference type="GO" id="GO:0000439">
    <property type="term" value="C:transcription factor TFIIH core complex"/>
    <property type="evidence" value="ECO:0007669"/>
    <property type="project" value="InterPro"/>
</dbReference>
<comment type="subcellular location">
    <subcellularLocation>
        <location evidence="1">Nucleus</location>
    </subcellularLocation>
</comment>
<keyword evidence="3" id="KW-0677">Repeat</keyword>
<evidence type="ECO:0000313" key="9">
    <source>
        <dbReference type="Proteomes" id="UP001285441"/>
    </source>
</evidence>
<dbReference type="AlphaFoldDB" id="A0AAE0U140"/>
<dbReference type="SMART" id="SM00751">
    <property type="entry name" value="BSD"/>
    <property type="match status" value="2"/>
</dbReference>
<dbReference type="Pfam" id="PF08567">
    <property type="entry name" value="PH_TFIIH"/>
    <property type="match status" value="1"/>
</dbReference>
<evidence type="ECO:0000313" key="8">
    <source>
        <dbReference type="EMBL" id="KAK3386991.1"/>
    </source>
</evidence>
<dbReference type="GO" id="GO:0006351">
    <property type="term" value="P:DNA-templated transcription"/>
    <property type="evidence" value="ECO:0007669"/>
    <property type="project" value="InterPro"/>
</dbReference>
<dbReference type="InterPro" id="IPR013876">
    <property type="entry name" value="TFIIH_BTF_p62_N"/>
</dbReference>
<evidence type="ECO:0000256" key="1">
    <source>
        <dbReference type="ARBA" id="ARBA00004123"/>
    </source>
</evidence>
<reference evidence="8" key="1">
    <citation type="journal article" date="2023" name="Mol. Phylogenet. Evol.">
        <title>Genome-scale phylogeny and comparative genomics of the fungal order Sordariales.</title>
        <authorList>
            <person name="Hensen N."/>
            <person name="Bonometti L."/>
            <person name="Westerberg I."/>
            <person name="Brannstrom I.O."/>
            <person name="Guillou S."/>
            <person name="Cros-Aarteil S."/>
            <person name="Calhoun S."/>
            <person name="Haridas S."/>
            <person name="Kuo A."/>
            <person name="Mondo S."/>
            <person name="Pangilinan J."/>
            <person name="Riley R."/>
            <person name="LaButti K."/>
            <person name="Andreopoulos B."/>
            <person name="Lipzen A."/>
            <person name="Chen C."/>
            <person name="Yan M."/>
            <person name="Daum C."/>
            <person name="Ng V."/>
            <person name="Clum A."/>
            <person name="Steindorff A."/>
            <person name="Ohm R.A."/>
            <person name="Martin F."/>
            <person name="Silar P."/>
            <person name="Natvig D.O."/>
            <person name="Lalanne C."/>
            <person name="Gautier V."/>
            <person name="Ament-Velasquez S.L."/>
            <person name="Kruys A."/>
            <person name="Hutchinson M.I."/>
            <person name="Powell A.J."/>
            <person name="Barry K."/>
            <person name="Miller A.N."/>
            <person name="Grigoriev I.V."/>
            <person name="Debuchy R."/>
            <person name="Gladieux P."/>
            <person name="Hiltunen Thoren M."/>
            <person name="Johannesson H."/>
        </authorList>
    </citation>
    <scope>NUCLEOTIDE SEQUENCE</scope>
    <source>
        <strain evidence="8">CBS 232.78</strain>
    </source>
</reference>
<dbReference type="EMBL" id="JAULSW010000003">
    <property type="protein sequence ID" value="KAK3386991.1"/>
    <property type="molecule type" value="Genomic_DNA"/>
</dbReference>
<feature type="domain" description="BSD" evidence="7">
    <location>
        <begin position="229"/>
        <end position="280"/>
    </location>
</feature>
<evidence type="ECO:0000256" key="2">
    <source>
        <dbReference type="ARBA" id="ARBA00009448"/>
    </source>
</evidence>
<accession>A0AAE0U140</accession>
<dbReference type="Pfam" id="PF03909">
    <property type="entry name" value="BSD"/>
    <property type="match status" value="2"/>
</dbReference>
<gene>
    <name evidence="8" type="ORF">B0H63DRAFT_144952</name>
</gene>
<proteinExistence type="inferred from homology"/>
<dbReference type="SUPFAM" id="SSF50729">
    <property type="entry name" value="PH domain-like"/>
    <property type="match status" value="1"/>
</dbReference>
<dbReference type="InterPro" id="IPR005607">
    <property type="entry name" value="BSD_dom"/>
</dbReference>
<comment type="caution">
    <text evidence="8">The sequence shown here is derived from an EMBL/GenBank/DDBJ whole genome shotgun (WGS) entry which is preliminary data.</text>
</comment>
<dbReference type="CDD" id="cd13229">
    <property type="entry name" value="PH_TFIIH"/>
    <property type="match status" value="1"/>
</dbReference>
<dbReference type="Proteomes" id="UP001285441">
    <property type="component" value="Unassembled WGS sequence"/>
</dbReference>
<evidence type="ECO:0000256" key="6">
    <source>
        <dbReference type="ARBA" id="ARBA00023242"/>
    </source>
</evidence>
<evidence type="ECO:0000256" key="3">
    <source>
        <dbReference type="ARBA" id="ARBA00022737"/>
    </source>
</evidence>
<sequence length="674" mass="73679">MAIPKGLASYKKKDGILTLTPDETALIWTPLPGTGPPVVSLAVDRLKNLQRTPETAPKVILKVFEKPRTPEGDPIPYAFTFTSPADARGEANVLKDVLSEFIKANQPGAAVAAAAVAAAAPADGSAGNSAAMSFANAVIARQRAAAIKWFDDDTLKSNTTLQESLMKKDASLAQMYADARTTKPDSVTDTAFNAQFWDSRVGLLRAHAIELNQKKGAYNILSTVKPRAENGELRLNMTPEQAQMILQQHPLVQRIYNENTPKLSETDFWCRFFNSKLCKRLRGERVTELDHDDVVFDRYNEADNSLGFATRIMAQHVPHMIDLEANEENQGGGPRSGNRKDVEMRPRHDVPIIMTLNSLSEKIMANVAPTDIDEVSVVQSSNGEKNSASGAAPANGSLGELMLRDLRGDVEVERIILNVKENNQMIAAQNGKADNSEEAKIYSAQVPEDVLFEISADIETLDDDGSGGLDLHKSIGVDDDSDSDREADGIPGAMRMAHVGSRAARKQAQDQILSGMRTKRAEALGGGSEEDPSPMNIPADITQRCNITNATTTEFLRQFWHAFMSGDKSRANEVAYHAESLAKSAERIHALAAEAEMIRSTLERKRKQEIRDYYTKTGKKARWVPIGGGQNSVLALFEATLTSLNVAQTLYKATTGWEPGVGTNFQKRGDQCER</sequence>
<comment type="similarity">
    <text evidence="2">Belongs to the TFB1 family.</text>
</comment>
<keyword evidence="9" id="KW-1185">Reference proteome</keyword>
<name>A0AAE0U140_9PEZI</name>
<dbReference type="GO" id="GO:0006289">
    <property type="term" value="P:nucleotide-excision repair"/>
    <property type="evidence" value="ECO:0007669"/>
    <property type="project" value="InterPro"/>
</dbReference>
<dbReference type="Gene3D" id="2.30.29.30">
    <property type="entry name" value="Pleckstrin-homology domain (PH domain)/Phosphotyrosine-binding domain (PTB)"/>
    <property type="match status" value="1"/>
</dbReference>
<dbReference type="PROSITE" id="PS50858">
    <property type="entry name" value="BSD"/>
    <property type="match status" value="1"/>
</dbReference>
<dbReference type="InterPro" id="IPR027079">
    <property type="entry name" value="Tfb1/GTF2H1"/>
</dbReference>
<keyword evidence="5" id="KW-0804">Transcription</keyword>
<protein>
    <recommendedName>
        <fullName evidence="7">BSD domain-containing protein</fullName>
    </recommendedName>
</protein>
<dbReference type="PANTHER" id="PTHR12856">
    <property type="entry name" value="TRANSCRIPTION INITIATION FACTOR IIH-RELATED"/>
    <property type="match status" value="1"/>
</dbReference>
<evidence type="ECO:0000256" key="5">
    <source>
        <dbReference type="ARBA" id="ARBA00023163"/>
    </source>
</evidence>
<reference evidence="8" key="2">
    <citation type="submission" date="2023-06" db="EMBL/GenBank/DDBJ databases">
        <authorList>
            <consortium name="Lawrence Berkeley National Laboratory"/>
            <person name="Haridas S."/>
            <person name="Hensen N."/>
            <person name="Bonometti L."/>
            <person name="Westerberg I."/>
            <person name="Brannstrom I.O."/>
            <person name="Guillou S."/>
            <person name="Cros-Aarteil S."/>
            <person name="Calhoun S."/>
            <person name="Kuo A."/>
            <person name="Mondo S."/>
            <person name="Pangilinan J."/>
            <person name="Riley R."/>
            <person name="LaButti K."/>
            <person name="Andreopoulos B."/>
            <person name="Lipzen A."/>
            <person name="Chen C."/>
            <person name="Yanf M."/>
            <person name="Daum C."/>
            <person name="Ng V."/>
            <person name="Clum A."/>
            <person name="Steindorff A."/>
            <person name="Ohm R."/>
            <person name="Martin F."/>
            <person name="Silar P."/>
            <person name="Natvig D."/>
            <person name="Lalanne C."/>
            <person name="Gautier V."/>
            <person name="Ament-velasquez S.L."/>
            <person name="Kruys A."/>
            <person name="Hutchinson M.I."/>
            <person name="Powell A.J."/>
            <person name="Barry K."/>
            <person name="Miller A.N."/>
            <person name="Grigoriev I.V."/>
            <person name="Debuchy R."/>
            <person name="Gladieux P."/>
            <person name="Thoren M.H."/>
            <person name="Johannesson H."/>
        </authorList>
    </citation>
    <scope>NUCLEOTIDE SEQUENCE</scope>
    <source>
        <strain evidence="8">CBS 232.78</strain>
    </source>
</reference>
<keyword evidence="4" id="KW-0805">Transcription regulation</keyword>
<evidence type="ECO:0000259" key="7">
    <source>
        <dbReference type="PROSITE" id="PS50858"/>
    </source>
</evidence>
<dbReference type="FunFam" id="2.30.29.30:FF:000406">
    <property type="entry name" value="Putative RNA polymerase II transcription factor related protein"/>
    <property type="match status" value="1"/>
</dbReference>
<organism evidence="8 9">
    <name type="scientific">Podospora didyma</name>
    <dbReference type="NCBI Taxonomy" id="330526"/>
    <lineage>
        <taxon>Eukaryota</taxon>
        <taxon>Fungi</taxon>
        <taxon>Dikarya</taxon>
        <taxon>Ascomycota</taxon>
        <taxon>Pezizomycotina</taxon>
        <taxon>Sordariomycetes</taxon>
        <taxon>Sordariomycetidae</taxon>
        <taxon>Sordariales</taxon>
        <taxon>Podosporaceae</taxon>
        <taxon>Podospora</taxon>
    </lineage>
</organism>
<evidence type="ECO:0000256" key="4">
    <source>
        <dbReference type="ARBA" id="ARBA00023015"/>
    </source>
</evidence>
<dbReference type="InterPro" id="IPR011993">
    <property type="entry name" value="PH-like_dom_sf"/>
</dbReference>